<protein>
    <submittedName>
        <fullName evidence="2">Uncharacterized protein</fullName>
    </submittedName>
</protein>
<keyword evidence="1" id="KW-0732">Signal</keyword>
<feature type="signal peptide" evidence="1">
    <location>
        <begin position="1"/>
        <end position="25"/>
    </location>
</feature>
<organism evidence="2 3">
    <name type="scientific">Cylicocyclus nassatus</name>
    <name type="common">Nematode worm</name>
    <dbReference type="NCBI Taxonomy" id="53992"/>
    <lineage>
        <taxon>Eukaryota</taxon>
        <taxon>Metazoa</taxon>
        <taxon>Ecdysozoa</taxon>
        <taxon>Nematoda</taxon>
        <taxon>Chromadorea</taxon>
        <taxon>Rhabditida</taxon>
        <taxon>Rhabditina</taxon>
        <taxon>Rhabditomorpha</taxon>
        <taxon>Strongyloidea</taxon>
        <taxon>Strongylidae</taxon>
        <taxon>Cylicocyclus</taxon>
    </lineage>
</organism>
<evidence type="ECO:0000256" key="1">
    <source>
        <dbReference type="SAM" id="SignalP"/>
    </source>
</evidence>
<proteinExistence type="predicted"/>
<comment type="caution">
    <text evidence="2">The sequence shown here is derived from an EMBL/GenBank/DDBJ whole genome shotgun (WGS) entry which is preliminary data.</text>
</comment>
<feature type="chain" id="PRO_5041244680" evidence="1">
    <location>
        <begin position="26"/>
        <end position="72"/>
    </location>
</feature>
<dbReference type="AlphaFoldDB" id="A0AA36GMC2"/>
<sequence>MRIFNLTFLLLTILVILSAVDVGECAVIDKVRAVFENLPTFAESLKRIAQAVRKIRESNGAPAPEPVPQDGK</sequence>
<name>A0AA36GMC2_CYLNA</name>
<keyword evidence="3" id="KW-1185">Reference proteome</keyword>
<reference evidence="2" key="1">
    <citation type="submission" date="2023-07" db="EMBL/GenBank/DDBJ databases">
        <authorList>
            <consortium name="CYATHOMIX"/>
        </authorList>
    </citation>
    <scope>NUCLEOTIDE SEQUENCE</scope>
    <source>
        <strain evidence="2">N/A</strain>
    </source>
</reference>
<dbReference type="Proteomes" id="UP001176961">
    <property type="component" value="Unassembled WGS sequence"/>
</dbReference>
<evidence type="ECO:0000313" key="2">
    <source>
        <dbReference type="EMBL" id="CAJ0594674.1"/>
    </source>
</evidence>
<gene>
    <name evidence="2" type="ORF">CYNAS_LOCUS6657</name>
</gene>
<dbReference type="EMBL" id="CATQJL010000112">
    <property type="protein sequence ID" value="CAJ0594674.1"/>
    <property type="molecule type" value="Genomic_DNA"/>
</dbReference>
<accession>A0AA36GMC2</accession>
<evidence type="ECO:0000313" key="3">
    <source>
        <dbReference type="Proteomes" id="UP001176961"/>
    </source>
</evidence>